<comment type="caution">
    <text evidence="2">The sequence shown here is derived from an EMBL/GenBank/DDBJ whole genome shotgun (WGS) entry which is preliminary data.</text>
</comment>
<gene>
    <name evidence="2" type="ORF">E1B28_012595</name>
</gene>
<evidence type="ECO:0000313" key="2">
    <source>
        <dbReference type="EMBL" id="KAG7088622.1"/>
    </source>
</evidence>
<keyword evidence="3" id="KW-1185">Reference proteome</keyword>
<dbReference type="GeneID" id="66081670"/>
<organism evidence="2 3">
    <name type="scientific">Marasmius oreades</name>
    <name type="common">fairy-ring Marasmius</name>
    <dbReference type="NCBI Taxonomy" id="181124"/>
    <lineage>
        <taxon>Eukaryota</taxon>
        <taxon>Fungi</taxon>
        <taxon>Dikarya</taxon>
        <taxon>Basidiomycota</taxon>
        <taxon>Agaricomycotina</taxon>
        <taxon>Agaricomycetes</taxon>
        <taxon>Agaricomycetidae</taxon>
        <taxon>Agaricales</taxon>
        <taxon>Marasmiineae</taxon>
        <taxon>Marasmiaceae</taxon>
        <taxon>Marasmius</taxon>
    </lineage>
</organism>
<dbReference type="OrthoDB" id="3063716at2759"/>
<protein>
    <submittedName>
        <fullName evidence="2">Uncharacterized protein</fullName>
    </submittedName>
</protein>
<feature type="compositionally biased region" description="Basic and acidic residues" evidence="1">
    <location>
        <begin position="123"/>
        <end position="140"/>
    </location>
</feature>
<dbReference type="RefSeq" id="XP_043005093.1">
    <property type="nucleotide sequence ID" value="XM_043157725.1"/>
</dbReference>
<dbReference type="AlphaFoldDB" id="A0A9P7UNE6"/>
<dbReference type="KEGG" id="more:E1B28_012595"/>
<evidence type="ECO:0000256" key="1">
    <source>
        <dbReference type="SAM" id="MobiDB-lite"/>
    </source>
</evidence>
<reference evidence="2" key="1">
    <citation type="journal article" date="2021" name="Genome Biol. Evol.">
        <title>The assembled and annotated genome of the fairy-ring fungus Marasmius oreades.</title>
        <authorList>
            <person name="Hiltunen M."/>
            <person name="Ament-Velasquez S.L."/>
            <person name="Johannesson H."/>
        </authorList>
    </citation>
    <scope>NUCLEOTIDE SEQUENCE</scope>
    <source>
        <strain evidence="2">03SP1</strain>
    </source>
</reference>
<proteinExistence type="predicted"/>
<dbReference type="Proteomes" id="UP001049176">
    <property type="component" value="Chromosome 8"/>
</dbReference>
<accession>A0A9P7UNE6</accession>
<evidence type="ECO:0000313" key="3">
    <source>
        <dbReference type="Proteomes" id="UP001049176"/>
    </source>
</evidence>
<feature type="compositionally biased region" description="Polar residues" evidence="1">
    <location>
        <begin position="54"/>
        <end position="65"/>
    </location>
</feature>
<dbReference type="EMBL" id="CM032188">
    <property type="protein sequence ID" value="KAG7088622.1"/>
    <property type="molecule type" value="Genomic_DNA"/>
</dbReference>
<name>A0A9P7UNE6_9AGAR</name>
<sequence>MSRFKNPHLRTSASKSVCRREVFSYQADKPEVSAPCCSQDQLELLHQLNETLEASLHSKSPSSVDGSEDRSRSKRRRIVGDGGSQIVWTEIAPREPLPALKLISNQESVPITLEPRPPKPPKCYRERDYEDDRKASEERRRRAQAAAVDLEWLIHESKVPHQPFPASTAKECRAIAKTPLGIRHETVPPIALFETVQPLRKTRPPVPVSELVHHPYKAARLPLPMANIGKGLDSDVDDAGRNQRIPSIEIVWV</sequence>
<feature type="region of interest" description="Disordered" evidence="1">
    <location>
        <begin position="54"/>
        <end position="78"/>
    </location>
</feature>
<feature type="region of interest" description="Disordered" evidence="1">
    <location>
        <begin position="111"/>
        <end position="140"/>
    </location>
</feature>